<feature type="compositionally biased region" description="Basic and acidic residues" evidence="1">
    <location>
        <begin position="28"/>
        <end position="41"/>
    </location>
</feature>
<gene>
    <name evidence="2" type="ORF">F0L68_23625</name>
</gene>
<proteinExistence type="predicted"/>
<protein>
    <recommendedName>
        <fullName evidence="4">Thioredoxin domain-containing protein</fullName>
    </recommendedName>
</protein>
<keyword evidence="3" id="KW-1185">Reference proteome</keyword>
<dbReference type="RefSeq" id="WP_149851840.1">
    <property type="nucleotide sequence ID" value="NZ_VUOB01000041.1"/>
</dbReference>
<dbReference type="SUPFAM" id="SSF52833">
    <property type="entry name" value="Thioredoxin-like"/>
    <property type="match status" value="1"/>
</dbReference>
<dbReference type="OrthoDB" id="128449at2"/>
<organism evidence="2 3">
    <name type="scientific">Solihabitans fulvus</name>
    <dbReference type="NCBI Taxonomy" id="1892852"/>
    <lineage>
        <taxon>Bacteria</taxon>
        <taxon>Bacillati</taxon>
        <taxon>Actinomycetota</taxon>
        <taxon>Actinomycetes</taxon>
        <taxon>Pseudonocardiales</taxon>
        <taxon>Pseudonocardiaceae</taxon>
        <taxon>Solihabitans</taxon>
    </lineage>
</organism>
<evidence type="ECO:0000256" key="1">
    <source>
        <dbReference type="SAM" id="MobiDB-lite"/>
    </source>
</evidence>
<reference evidence="2 3" key="1">
    <citation type="submission" date="2019-09" db="EMBL/GenBank/DDBJ databases">
        <title>Goodfellowia gen. nov., a new genus of the Pseudonocardineae related to Actinoalloteichus, containing Goodfellowia coeruleoviolacea gen. nov., comb. nov. gen. nov., comb. nov.</title>
        <authorList>
            <person name="Labeda D."/>
        </authorList>
    </citation>
    <scope>NUCLEOTIDE SEQUENCE [LARGE SCALE GENOMIC DNA]</scope>
    <source>
        <strain evidence="2 3">AN110305</strain>
    </source>
</reference>
<accession>A0A5B2X6I6</accession>
<dbReference type="Gene3D" id="3.40.30.10">
    <property type="entry name" value="Glutaredoxin"/>
    <property type="match status" value="1"/>
</dbReference>
<name>A0A5B2X6I6_9PSEU</name>
<dbReference type="AlphaFoldDB" id="A0A5B2X6I6"/>
<dbReference type="InterPro" id="IPR036249">
    <property type="entry name" value="Thioredoxin-like_sf"/>
</dbReference>
<comment type="caution">
    <text evidence="2">The sequence shown here is derived from an EMBL/GenBank/DDBJ whole genome shotgun (WGS) entry which is preliminary data.</text>
</comment>
<feature type="region of interest" description="Disordered" evidence="1">
    <location>
        <begin position="28"/>
        <end position="49"/>
    </location>
</feature>
<sequence length="178" mass="19052">MDALILTVTLIGALCAVDLVCTLDAIRRGRTDPPTRKDSRRPAPGVGDPVAPFATSTVDGIGVNQDMFDDETLVAFFSTTSRPCEETLPKFVEFAREMPGGRARTLAVIVGESGAERFTEELVPVARVVVERNSRGPLCRAFRVTAFPVVSLVGPNDGGSPIVTYERVPLELPARAPA</sequence>
<evidence type="ECO:0000313" key="2">
    <source>
        <dbReference type="EMBL" id="KAA2258815.1"/>
    </source>
</evidence>
<dbReference type="Proteomes" id="UP000323454">
    <property type="component" value="Unassembled WGS sequence"/>
</dbReference>
<dbReference type="EMBL" id="VUOB01000041">
    <property type="protein sequence ID" value="KAA2258815.1"/>
    <property type="molecule type" value="Genomic_DNA"/>
</dbReference>
<evidence type="ECO:0000313" key="3">
    <source>
        <dbReference type="Proteomes" id="UP000323454"/>
    </source>
</evidence>
<evidence type="ECO:0008006" key="4">
    <source>
        <dbReference type="Google" id="ProtNLM"/>
    </source>
</evidence>
<reference evidence="2 3" key="2">
    <citation type="submission" date="2019-09" db="EMBL/GenBank/DDBJ databases">
        <authorList>
            <person name="Jin C."/>
        </authorList>
    </citation>
    <scope>NUCLEOTIDE SEQUENCE [LARGE SCALE GENOMIC DNA]</scope>
    <source>
        <strain evidence="2 3">AN110305</strain>
    </source>
</reference>